<feature type="compositionally biased region" description="Polar residues" evidence="1">
    <location>
        <begin position="481"/>
        <end position="493"/>
    </location>
</feature>
<name>A0AAD4IBW3_9PLEO</name>
<keyword evidence="3" id="KW-1185">Reference proteome</keyword>
<sequence length="942" mass="106013">MAYADEDEIDWSDGSFGDLLRKPVEAAACPIQPSQSVENRHDQGLLFALDVHDQDRIPSGVPLESASTDDQGTSHALGRRVRGHLNRRLPSKEDYKNYTLYQASQKAYEATFLNTFIAHALHPDRIAQCTENPASHLPTVVEYMQSVSHEVNGITRKMIRNAHCRTVHLLARDGNDGAPFLDVYAFDSSFFSNYGPSNIFPVAKRLNNSWHRTSPDPLMVQYSTKEYELGYQSGPLEEIDDFISTVFRNINRNGVLPAGRPIGLSTSRKRKGQNMPGAAMRRDRTNLPRGNWLSFAQLDSTSDNHLPQSPVTNTPSDIIHRADLDGVCVGTPINSIEHAEKAHPWRMRLINDHKRRLTRNWGKPSQALDFAVQSFKQAVAAAMSMGIRPTAHNYHKKFKTVIAREHHPERVRHYDQVQNKSGSVSSNGSMPESHLWYKRLADPSTLIESILQHEASIELPKLVSSTRPNKKRKRDPAEQASAKSSTKQQTKASRSCRRSVTRSNRTSLSAQQPPSLRQNQLKILEFSQHLPPNAYSEPILENEKPVWRCAFKHAMGHYYNAGDRKSCRGCNTSLTDNISIALMDFYMPSRTFFFQPAPEMCWKPSKQSTQPRKSDRPCHNSVAKDAYWAATNAGASEEEARQMGVDAVIEYIKPKPPPRAPTPEPAPEPKPNLGPHPSGSATMEHGQDIPDRHYWEQLKAEEDYAWRCDVNHGLGRYYLAGDKKSCPGCGSSRNGPGKHEEMDFYLPPGIIVRQEAPGLSEYKPRKPYRTSKSTVTKRDLVTHNQMCSKIYFELVEEGCKTEEAIRLAVQRVDIDLDKKRERKLKRQEECDEFEDLAAVRKRSTSSSAPRKDSLDSYFAFGASNSAKTSQAGTKRTQYRRNSRGGCTMALVPNKRSANYLSEAEPDDPTTNRNTRDTPSEQDPWDSIHSSSAGEDSSASETE</sequence>
<evidence type="ECO:0000256" key="1">
    <source>
        <dbReference type="SAM" id="MobiDB-lite"/>
    </source>
</evidence>
<feature type="compositionally biased region" description="Basic and acidic residues" evidence="1">
    <location>
        <begin position="405"/>
        <end position="415"/>
    </location>
</feature>
<feature type="compositionally biased region" description="Low complexity" evidence="1">
    <location>
        <begin position="926"/>
        <end position="942"/>
    </location>
</feature>
<evidence type="ECO:0000313" key="2">
    <source>
        <dbReference type="EMBL" id="KAG9191730.1"/>
    </source>
</evidence>
<reference evidence="2" key="1">
    <citation type="submission" date="2021-07" db="EMBL/GenBank/DDBJ databases">
        <title>Genome Resource of American Ginseng Black Spot Pathogen Alternaria panax.</title>
        <authorList>
            <person name="Qiu C."/>
            <person name="Wang W."/>
            <person name="Liu Z."/>
        </authorList>
    </citation>
    <scope>NUCLEOTIDE SEQUENCE</scope>
    <source>
        <strain evidence="2">BNCC115425</strain>
    </source>
</reference>
<protein>
    <submittedName>
        <fullName evidence="2">Uncharacterized protein</fullName>
    </submittedName>
</protein>
<feature type="compositionally biased region" description="Polar residues" evidence="1">
    <location>
        <begin position="865"/>
        <end position="875"/>
    </location>
</feature>
<feature type="region of interest" description="Disordered" evidence="1">
    <location>
        <begin position="652"/>
        <end position="687"/>
    </location>
</feature>
<proteinExistence type="predicted"/>
<feature type="compositionally biased region" description="Polar residues" evidence="1">
    <location>
        <begin position="416"/>
        <end position="430"/>
    </location>
</feature>
<dbReference type="Proteomes" id="UP001199106">
    <property type="component" value="Unassembled WGS sequence"/>
</dbReference>
<feature type="region of interest" description="Disordered" evidence="1">
    <location>
        <begin position="865"/>
        <end position="942"/>
    </location>
</feature>
<feature type="region of interest" description="Disordered" evidence="1">
    <location>
        <begin position="461"/>
        <end position="516"/>
    </location>
</feature>
<evidence type="ECO:0000313" key="3">
    <source>
        <dbReference type="Proteomes" id="UP001199106"/>
    </source>
</evidence>
<feature type="region of interest" description="Disordered" evidence="1">
    <location>
        <begin position="261"/>
        <end position="283"/>
    </location>
</feature>
<dbReference type="AlphaFoldDB" id="A0AAD4IBW3"/>
<feature type="compositionally biased region" description="Pro residues" evidence="1">
    <location>
        <begin position="654"/>
        <end position="674"/>
    </location>
</feature>
<feature type="compositionally biased region" description="Polar residues" evidence="1">
    <location>
        <begin position="501"/>
        <end position="516"/>
    </location>
</feature>
<comment type="caution">
    <text evidence="2">The sequence shown here is derived from an EMBL/GenBank/DDBJ whole genome shotgun (WGS) entry which is preliminary data.</text>
</comment>
<feature type="region of interest" description="Disordered" evidence="1">
    <location>
        <begin position="405"/>
        <end position="431"/>
    </location>
</feature>
<gene>
    <name evidence="2" type="ORF">G6011_10464</name>
</gene>
<accession>A0AAD4IBW3</accession>
<organism evidence="2 3">
    <name type="scientific">Alternaria panax</name>
    <dbReference type="NCBI Taxonomy" id="48097"/>
    <lineage>
        <taxon>Eukaryota</taxon>
        <taxon>Fungi</taxon>
        <taxon>Dikarya</taxon>
        <taxon>Ascomycota</taxon>
        <taxon>Pezizomycotina</taxon>
        <taxon>Dothideomycetes</taxon>
        <taxon>Pleosporomycetidae</taxon>
        <taxon>Pleosporales</taxon>
        <taxon>Pleosporineae</taxon>
        <taxon>Pleosporaceae</taxon>
        <taxon>Alternaria</taxon>
        <taxon>Alternaria sect. Panax</taxon>
    </lineage>
</organism>
<dbReference type="EMBL" id="JAANER010000003">
    <property type="protein sequence ID" value="KAG9191730.1"/>
    <property type="molecule type" value="Genomic_DNA"/>
</dbReference>